<organism evidence="1 2">
    <name type="scientific">Dendrobium nobile</name>
    <name type="common">Orchid</name>
    <dbReference type="NCBI Taxonomy" id="94219"/>
    <lineage>
        <taxon>Eukaryota</taxon>
        <taxon>Viridiplantae</taxon>
        <taxon>Streptophyta</taxon>
        <taxon>Embryophyta</taxon>
        <taxon>Tracheophyta</taxon>
        <taxon>Spermatophyta</taxon>
        <taxon>Magnoliopsida</taxon>
        <taxon>Liliopsida</taxon>
        <taxon>Asparagales</taxon>
        <taxon>Orchidaceae</taxon>
        <taxon>Epidendroideae</taxon>
        <taxon>Malaxideae</taxon>
        <taxon>Dendrobiinae</taxon>
        <taxon>Dendrobium</taxon>
    </lineage>
</organism>
<evidence type="ECO:0000313" key="2">
    <source>
        <dbReference type="Proteomes" id="UP000829196"/>
    </source>
</evidence>
<evidence type="ECO:0000313" key="1">
    <source>
        <dbReference type="EMBL" id="KAI0492210.1"/>
    </source>
</evidence>
<sequence>MLDDSFMDYDYILQNFGAAIADLVEEKLTKKMRTYNTTIHSQLDSHENQQHH</sequence>
<reference evidence="1" key="1">
    <citation type="journal article" date="2022" name="Front. Genet.">
        <title>Chromosome-Scale Assembly of the Dendrobium nobile Genome Provides Insights Into the Molecular Mechanism of the Biosynthesis of the Medicinal Active Ingredient of Dendrobium.</title>
        <authorList>
            <person name="Xu Q."/>
            <person name="Niu S.-C."/>
            <person name="Li K.-L."/>
            <person name="Zheng P.-J."/>
            <person name="Zhang X.-J."/>
            <person name="Jia Y."/>
            <person name="Liu Y."/>
            <person name="Niu Y.-X."/>
            <person name="Yu L.-H."/>
            <person name="Chen D.-F."/>
            <person name="Zhang G.-Q."/>
        </authorList>
    </citation>
    <scope>NUCLEOTIDE SEQUENCE</scope>
    <source>
        <tissue evidence="1">Leaf</tissue>
    </source>
</reference>
<accession>A0A8T3A7L8</accession>
<dbReference type="AlphaFoldDB" id="A0A8T3A7L8"/>
<protein>
    <submittedName>
        <fullName evidence="1">Uncharacterized protein</fullName>
    </submittedName>
</protein>
<keyword evidence="2" id="KW-1185">Reference proteome</keyword>
<comment type="caution">
    <text evidence="1">The sequence shown here is derived from an EMBL/GenBank/DDBJ whole genome shotgun (WGS) entry which is preliminary data.</text>
</comment>
<proteinExistence type="predicted"/>
<dbReference type="EMBL" id="JAGYWB010000018">
    <property type="protein sequence ID" value="KAI0492210.1"/>
    <property type="molecule type" value="Genomic_DNA"/>
</dbReference>
<dbReference type="Proteomes" id="UP000829196">
    <property type="component" value="Unassembled WGS sequence"/>
</dbReference>
<gene>
    <name evidence="1" type="ORF">KFK09_026479</name>
</gene>
<name>A0A8T3A7L8_DENNO</name>